<evidence type="ECO:0000256" key="2">
    <source>
        <dbReference type="ARBA" id="ARBA00004186"/>
    </source>
</evidence>
<dbReference type="OrthoDB" id="3230169at2759"/>
<reference evidence="19" key="1">
    <citation type="journal article" date="2020" name="Nat. Commun.">
        <title>Large-scale genome sequencing of mycorrhizal fungi provides insights into the early evolution of symbiotic traits.</title>
        <authorList>
            <person name="Miyauchi S."/>
            <person name="Kiss E."/>
            <person name="Kuo A."/>
            <person name="Drula E."/>
            <person name="Kohler A."/>
            <person name="Sanchez-Garcia M."/>
            <person name="Morin E."/>
            <person name="Andreopoulos B."/>
            <person name="Barry K.W."/>
            <person name="Bonito G."/>
            <person name="Buee M."/>
            <person name="Carver A."/>
            <person name="Chen C."/>
            <person name="Cichocki N."/>
            <person name="Clum A."/>
            <person name="Culley D."/>
            <person name="Crous P.W."/>
            <person name="Fauchery L."/>
            <person name="Girlanda M."/>
            <person name="Hayes R.D."/>
            <person name="Keri Z."/>
            <person name="LaButti K."/>
            <person name="Lipzen A."/>
            <person name="Lombard V."/>
            <person name="Magnuson J."/>
            <person name="Maillard F."/>
            <person name="Murat C."/>
            <person name="Nolan M."/>
            <person name="Ohm R.A."/>
            <person name="Pangilinan J."/>
            <person name="Pereira M.F."/>
            <person name="Perotto S."/>
            <person name="Peter M."/>
            <person name="Pfister S."/>
            <person name="Riley R."/>
            <person name="Sitrit Y."/>
            <person name="Stielow J.B."/>
            <person name="Szollosi G."/>
            <person name="Zifcakova L."/>
            <person name="Stursova M."/>
            <person name="Spatafora J.W."/>
            <person name="Tedersoo L."/>
            <person name="Vaario L.M."/>
            <person name="Yamada A."/>
            <person name="Yan M."/>
            <person name="Wang P."/>
            <person name="Xu J."/>
            <person name="Bruns T."/>
            <person name="Baldrian P."/>
            <person name="Vilgalys R."/>
            <person name="Dunand C."/>
            <person name="Henrissat B."/>
            <person name="Grigoriev I.V."/>
            <person name="Hibbett D."/>
            <person name="Nagy L.G."/>
            <person name="Martin F.M."/>
        </authorList>
    </citation>
    <scope>NUCLEOTIDE SEQUENCE</scope>
    <source>
        <strain evidence="19">UP504</strain>
    </source>
</reference>
<evidence type="ECO:0000256" key="4">
    <source>
        <dbReference type="ARBA" id="ARBA00005501"/>
    </source>
</evidence>
<keyword evidence="16" id="KW-0137">Centromere</keyword>
<evidence type="ECO:0000256" key="6">
    <source>
        <dbReference type="ARBA" id="ARBA00022454"/>
    </source>
</evidence>
<dbReference type="Proteomes" id="UP000886523">
    <property type="component" value="Unassembled WGS sequence"/>
</dbReference>
<evidence type="ECO:0000256" key="5">
    <source>
        <dbReference type="ARBA" id="ARBA00020260"/>
    </source>
</evidence>
<evidence type="ECO:0000256" key="17">
    <source>
        <dbReference type="ARBA" id="ARBA00030568"/>
    </source>
</evidence>
<evidence type="ECO:0000256" key="9">
    <source>
        <dbReference type="ARBA" id="ARBA00022701"/>
    </source>
</evidence>
<evidence type="ECO:0000256" key="11">
    <source>
        <dbReference type="ARBA" id="ARBA00022829"/>
    </source>
</evidence>
<evidence type="ECO:0000256" key="14">
    <source>
        <dbReference type="ARBA" id="ARBA00023242"/>
    </source>
</evidence>
<dbReference type="PANTHER" id="PTHR28036:SF1">
    <property type="entry name" value="DASH COMPLEX SUBUNIT DAD2"/>
    <property type="match status" value="1"/>
</dbReference>
<evidence type="ECO:0000256" key="10">
    <source>
        <dbReference type="ARBA" id="ARBA00022776"/>
    </source>
</evidence>
<proteinExistence type="inferred from homology"/>
<keyword evidence="12" id="KW-0995">Kinetochore</keyword>
<evidence type="ECO:0000313" key="20">
    <source>
        <dbReference type="Proteomes" id="UP000886523"/>
    </source>
</evidence>
<dbReference type="GO" id="GO:0005874">
    <property type="term" value="C:microtubule"/>
    <property type="evidence" value="ECO:0007669"/>
    <property type="project" value="UniProtKB-KW"/>
</dbReference>
<keyword evidence="15" id="KW-0131">Cell cycle</keyword>
<evidence type="ECO:0000256" key="18">
    <source>
        <dbReference type="SAM" id="MobiDB-lite"/>
    </source>
</evidence>
<keyword evidence="9" id="KW-0493">Microtubule</keyword>
<dbReference type="GO" id="GO:1990023">
    <property type="term" value="C:mitotic spindle midzone"/>
    <property type="evidence" value="ECO:0007669"/>
    <property type="project" value="TreeGrafter"/>
</dbReference>
<dbReference type="Pfam" id="PF08654">
    <property type="entry name" value="DASH_Dad2"/>
    <property type="match status" value="1"/>
</dbReference>
<keyword evidence="14" id="KW-0539">Nucleus</keyword>
<keyword evidence="20" id="KW-1185">Reference proteome</keyword>
<keyword evidence="11" id="KW-0159">Chromosome partition</keyword>
<evidence type="ECO:0000256" key="7">
    <source>
        <dbReference type="ARBA" id="ARBA00022490"/>
    </source>
</evidence>
<evidence type="ECO:0000256" key="8">
    <source>
        <dbReference type="ARBA" id="ARBA00022618"/>
    </source>
</evidence>
<evidence type="ECO:0000256" key="15">
    <source>
        <dbReference type="ARBA" id="ARBA00023306"/>
    </source>
</evidence>
<evidence type="ECO:0000256" key="3">
    <source>
        <dbReference type="ARBA" id="ARBA00004629"/>
    </source>
</evidence>
<evidence type="ECO:0000256" key="12">
    <source>
        <dbReference type="ARBA" id="ARBA00022838"/>
    </source>
</evidence>
<comment type="caution">
    <text evidence="19">The sequence shown here is derived from an EMBL/GenBank/DDBJ whole genome shotgun (WGS) entry which is preliminary data.</text>
</comment>
<dbReference type="GO" id="GO:0051301">
    <property type="term" value="P:cell division"/>
    <property type="evidence" value="ECO:0007669"/>
    <property type="project" value="UniProtKB-KW"/>
</dbReference>
<feature type="compositionally biased region" description="Polar residues" evidence="18">
    <location>
        <begin position="7"/>
        <end position="28"/>
    </location>
</feature>
<evidence type="ECO:0000313" key="19">
    <source>
        <dbReference type="EMBL" id="KAF9518114.1"/>
    </source>
</evidence>
<dbReference type="GO" id="GO:0008608">
    <property type="term" value="P:attachment of spindle microtubules to kinetochore"/>
    <property type="evidence" value="ECO:0007669"/>
    <property type="project" value="TreeGrafter"/>
</dbReference>
<comment type="subcellular location">
    <subcellularLocation>
        <location evidence="3">Chromosome</location>
        <location evidence="3">Centromere</location>
        <location evidence="3">Kinetochore</location>
    </subcellularLocation>
    <subcellularLocation>
        <location evidence="2">Cytoplasm</location>
        <location evidence="2">Cytoskeleton</location>
        <location evidence="2">Spindle</location>
    </subcellularLocation>
    <subcellularLocation>
        <location evidence="1">Nucleus</location>
    </subcellularLocation>
</comment>
<keyword evidence="13" id="KW-0206">Cytoskeleton</keyword>
<name>A0A9P6B5Y2_9AGAM</name>
<dbReference type="GO" id="GO:0042729">
    <property type="term" value="C:DASH complex"/>
    <property type="evidence" value="ECO:0007669"/>
    <property type="project" value="InterPro"/>
</dbReference>
<comment type="similarity">
    <text evidence="4">Belongs to the DASH complex DAD2 family.</text>
</comment>
<dbReference type="AlphaFoldDB" id="A0A9P6B5Y2"/>
<evidence type="ECO:0000256" key="13">
    <source>
        <dbReference type="ARBA" id="ARBA00023212"/>
    </source>
</evidence>
<keyword evidence="7" id="KW-0963">Cytoplasm</keyword>
<dbReference type="EMBL" id="MU128927">
    <property type="protein sequence ID" value="KAF9518114.1"/>
    <property type="molecule type" value="Genomic_DNA"/>
</dbReference>
<accession>A0A9P6B5Y2</accession>
<feature type="region of interest" description="Disordered" evidence="18">
    <location>
        <begin position="1"/>
        <end position="28"/>
    </location>
</feature>
<dbReference type="GO" id="GO:0044732">
    <property type="term" value="C:mitotic spindle pole body"/>
    <property type="evidence" value="ECO:0007669"/>
    <property type="project" value="TreeGrafter"/>
</dbReference>
<gene>
    <name evidence="19" type="ORF">BS47DRAFT_1380049</name>
</gene>
<evidence type="ECO:0000256" key="1">
    <source>
        <dbReference type="ARBA" id="ARBA00004123"/>
    </source>
</evidence>
<dbReference type="PANTHER" id="PTHR28036">
    <property type="entry name" value="DASH COMPLEX SUBUNIT DAD2"/>
    <property type="match status" value="1"/>
</dbReference>
<dbReference type="GO" id="GO:0000278">
    <property type="term" value="P:mitotic cell cycle"/>
    <property type="evidence" value="ECO:0007669"/>
    <property type="project" value="InterPro"/>
</dbReference>
<sequence>MLRPPSVSGTRPSLATTNLGGPGSANNPRVISKKKEYYTVTALERNADTLRETFLAFAKQMKQAEEGAESIGHVLANWPHMFAIISSFAQTHEATTTALAEMADNQTAEDFPPTRLVRVEIDNMHGNK</sequence>
<keyword evidence="8" id="KW-0132">Cell division</keyword>
<evidence type="ECO:0000256" key="16">
    <source>
        <dbReference type="ARBA" id="ARBA00023328"/>
    </source>
</evidence>
<keyword evidence="6" id="KW-0158">Chromosome</keyword>
<protein>
    <recommendedName>
        <fullName evidence="5">DASH complex subunit DAD2</fullName>
    </recommendedName>
    <alternativeName>
        <fullName evidence="17">Outer kinetochore protein DAD2</fullName>
    </alternativeName>
</protein>
<keyword evidence="10" id="KW-0498">Mitosis</keyword>
<organism evidence="19 20">
    <name type="scientific">Hydnum rufescens UP504</name>
    <dbReference type="NCBI Taxonomy" id="1448309"/>
    <lineage>
        <taxon>Eukaryota</taxon>
        <taxon>Fungi</taxon>
        <taxon>Dikarya</taxon>
        <taxon>Basidiomycota</taxon>
        <taxon>Agaricomycotina</taxon>
        <taxon>Agaricomycetes</taxon>
        <taxon>Cantharellales</taxon>
        <taxon>Hydnaceae</taxon>
        <taxon>Hydnum</taxon>
    </lineage>
</organism>
<dbReference type="InterPro" id="IPR013963">
    <property type="entry name" value="DASH_Dad2"/>
</dbReference>